<sequence>MARNPITLAEIMDDVTNPFPLNVNPASPLFATTHDYSGSVTLTMNHLQRSLRLRQRINTLVHGYYLGMLYANGTRQQQKQIYRTTKLEFADLRKLKLNELQQLTEEDHA</sequence>
<accession>A0A9N9AFT6</accession>
<organism evidence="1 2">
    <name type="scientific">Racocetra fulgida</name>
    <dbReference type="NCBI Taxonomy" id="60492"/>
    <lineage>
        <taxon>Eukaryota</taxon>
        <taxon>Fungi</taxon>
        <taxon>Fungi incertae sedis</taxon>
        <taxon>Mucoromycota</taxon>
        <taxon>Glomeromycotina</taxon>
        <taxon>Glomeromycetes</taxon>
        <taxon>Diversisporales</taxon>
        <taxon>Gigasporaceae</taxon>
        <taxon>Racocetra</taxon>
    </lineage>
</organism>
<name>A0A9N9AFT6_9GLOM</name>
<gene>
    <name evidence="1" type="ORF">RFULGI_LOCUS3684</name>
</gene>
<feature type="non-terminal residue" evidence="1">
    <location>
        <position position="109"/>
    </location>
</feature>
<protein>
    <submittedName>
        <fullName evidence="1">2577_t:CDS:1</fullName>
    </submittedName>
</protein>
<dbReference type="Proteomes" id="UP000789396">
    <property type="component" value="Unassembled WGS sequence"/>
</dbReference>
<keyword evidence="2" id="KW-1185">Reference proteome</keyword>
<dbReference type="OrthoDB" id="2333764at2759"/>
<dbReference type="EMBL" id="CAJVPZ010003321">
    <property type="protein sequence ID" value="CAG8528566.1"/>
    <property type="molecule type" value="Genomic_DNA"/>
</dbReference>
<reference evidence="1" key="1">
    <citation type="submission" date="2021-06" db="EMBL/GenBank/DDBJ databases">
        <authorList>
            <person name="Kallberg Y."/>
            <person name="Tangrot J."/>
            <person name="Rosling A."/>
        </authorList>
    </citation>
    <scope>NUCLEOTIDE SEQUENCE</scope>
    <source>
        <strain evidence="1">IN212</strain>
    </source>
</reference>
<comment type="caution">
    <text evidence="1">The sequence shown here is derived from an EMBL/GenBank/DDBJ whole genome shotgun (WGS) entry which is preliminary data.</text>
</comment>
<proteinExistence type="predicted"/>
<evidence type="ECO:0000313" key="2">
    <source>
        <dbReference type="Proteomes" id="UP000789396"/>
    </source>
</evidence>
<evidence type="ECO:0000313" key="1">
    <source>
        <dbReference type="EMBL" id="CAG8528566.1"/>
    </source>
</evidence>
<dbReference type="AlphaFoldDB" id="A0A9N9AFT6"/>